<dbReference type="EMBL" id="CM055746">
    <property type="protein sequence ID" value="KAJ7997212.1"/>
    <property type="molecule type" value="Genomic_DNA"/>
</dbReference>
<comment type="caution">
    <text evidence="1">The sequence shown here is derived from an EMBL/GenBank/DDBJ whole genome shotgun (WGS) entry which is preliminary data.</text>
</comment>
<protein>
    <submittedName>
        <fullName evidence="1">Uncharacterized protein</fullName>
    </submittedName>
</protein>
<proteinExistence type="predicted"/>
<name>A0ACC2G0S7_DALPE</name>
<organism evidence="1 2">
    <name type="scientific">Dallia pectoralis</name>
    <name type="common">Alaska blackfish</name>
    <dbReference type="NCBI Taxonomy" id="75939"/>
    <lineage>
        <taxon>Eukaryota</taxon>
        <taxon>Metazoa</taxon>
        <taxon>Chordata</taxon>
        <taxon>Craniata</taxon>
        <taxon>Vertebrata</taxon>
        <taxon>Euteleostomi</taxon>
        <taxon>Actinopterygii</taxon>
        <taxon>Neopterygii</taxon>
        <taxon>Teleostei</taxon>
        <taxon>Protacanthopterygii</taxon>
        <taxon>Esociformes</taxon>
        <taxon>Umbridae</taxon>
        <taxon>Dallia</taxon>
    </lineage>
</organism>
<accession>A0ACC2G0S7</accession>
<sequence>MSVSLGAALFAPIPYELPARLLTGTEPPVCCCLTLRAPTAQYYTTEDPVVEEACLAPLTTVLVLYGIQGWVTGLYVSQGGPTLRHCTNMSLDPGAVQSLFVTSTLAPLVLRPECSHPACRPLHHVPTHRQEELGSRDVERLCSFRSATNHELERANEQGFSKILPACSERPAAPTLKTTVLDDTS</sequence>
<evidence type="ECO:0000313" key="1">
    <source>
        <dbReference type="EMBL" id="KAJ7997212.1"/>
    </source>
</evidence>
<reference evidence="1" key="1">
    <citation type="submission" date="2021-05" db="EMBL/GenBank/DDBJ databases">
        <authorList>
            <person name="Pan Q."/>
            <person name="Jouanno E."/>
            <person name="Zahm M."/>
            <person name="Klopp C."/>
            <person name="Cabau C."/>
            <person name="Louis A."/>
            <person name="Berthelot C."/>
            <person name="Parey E."/>
            <person name="Roest Crollius H."/>
            <person name="Montfort J."/>
            <person name="Robinson-Rechavi M."/>
            <person name="Bouchez O."/>
            <person name="Lampietro C."/>
            <person name="Lopez Roques C."/>
            <person name="Donnadieu C."/>
            <person name="Postlethwait J."/>
            <person name="Bobe J."/>
            <person name="Dillon D."/>
            <person name="Chandos A."/>
            <person name="von Hippel F."/>
            <person name="Guiguen Y."/>
        </authorList>
    </citation>
    <scope>NUCLEOTIDE SEQUENCE</scope>
    <source>
        <strain evidence="1">YG-Jan2019</strain>
    </source>
</reference>
<evidence type="ECO:0000313" key="2">
    <source>
        <dbReference type="Proteomes" id="UP001157502"/>
    </source>
</evidence>
<dbReference type="Proteomes" id="UP001157502">
    <property type="component" value="Chromosome 19"/>
</dbReference>
<gene>
    <name evidence="1" type="ORF">DPEC_G00226630</name>
</gene>
<keyword evidence="2" id="KW-1185">Reference proteome</keyword>